<dbReference type="Pfam" id="PF00536">
    <property type="entry name" value="SAM_1"/>
    <property type="match status" value="1"/>
</dbReference>
<proteinExistence type="predicted"/>
<organism evidence="2">
    <name type="scientific">Cryptomonas curvata</name>
    <dbReference type="NCBI Taxonomy" id="233186"/>
    <lineage>
        <taxon>Eukaryota</taxon>
        <taxon>Cryptophyceae</taxon>
        <taxon>Cryptomonadales</taxon>
        <taxon>Cryptomonadaceae</taxon>
        <taxon>Cryptomonas</taxon>
    </lineage>
</organism>
<name>A0A7S0N788_9CRYP</name>
<dbReference type="InterPro" id="IPR001660">
    <property type="entry name" value="SAM"/>
</dbReference>
<sequence>MLLRFLSMEHHATVFEHEEVVTVSLLSQLSEASLKSFGIKTLAARSQISDVAKGLQVLFSASRNAKNCAAAGLRPPIAAWTSSYPPESPPGKMLGRREGNAATSIIERHW</sequence>
<gene>
    <name evidence="2" type="ORF">CCUR1050_LOCUS31056</name>
</gene>
<accession>A0A7S0N788</accession>
<reference evidence="2" key="1">
    <citation type="submission" date="2021-01" db="EMBL/GenBank/DDBJ databases">
        <authorList>
            <person name="Corre E."/>
            <person name="Pelletier E."/>
            <person name="Niang G."/>
            <person name="Scheremetjew M."/>
            <person name="Finn R."/>
            <person name="Kale V."/>
            <person name="Holt S."/>
            <person name="Cochrane G."/>
            <person name="Meng A."/>
            <person name="Brown T."/>
            <person name="Cohen L."/>
        </authorList>
    </citation>
    <scope>NUCLEOTIDE SEQUENCE</scope>
    <source>
        <strain evidence="2">CCAP979/52</strain>
    </source>
</reference>
<feature type="domain" description="SAM" evidence="1">
    <location>
        <begin position="3"/>
        <end position="55"/>
    </location>
</feature>
<evidence type="ECO:0000259" key="1">
    <source>
        <dbReference type="Pfam" id="PF00536"/>
    </source>
</evidence>
<dbReference type="SUPFAM" id="SSF47769">
    <property type="entry name" value="SAM/Pointed domain"/>
    <property type="match status" value="1"/>
</dbReference>
<protein>
    <recommendedName>
        <fullName evidence="1">SAM domain-containing protein</fullName>
    </recommendedName>
</protein>
<dbReference type="Gene3D" id="1.10.150.50">
    <property type="entry name" value="Transcription Factor, Ets-1"/>
    <property type="match status" value="1"/>
</dbReference>
<dbReference type="EMBL" id="HBEZ01056515">
    <property type="protein sequence ID" value="CAD8659005.1"/>
    <property type="molecule type" value="Transcribed_RNA"/>
</dbReference>
<dbReference type="AlphaFoldDB" id="A0A7S0N788"/>
<dbReference type="InterPro" id="IPR013761">
    <property type="entry name" value="SAM/pointed_sf"/>
</dbReference>
<evidence type="ECO:0000313" key="2">
    <source>
        <dbReference type="EMBL" id="CAD8659005.1"/>
    </source>
</evidence>